<protein>
    <submittedName>
        <fullName evidence="1">Uncharacterized protein</fullName>
    </submittedName>
</protein>
<evidence type="ECO:0000313" key="1">
    <source>
        <dbReference type="EMBL" id="RNF86274.1"/>
    </source>
</evidence>
<keyword evidence="2" id="KW-1185">Reference proteome</keyword>
<name>A0A3M8T469_9GAMM</name>
<dbReference type="RefSeq" id="WP_123086392.1">
    <property type="nucleotide sequence ID" value="NZ_RIBS01000001.1"/>
</dbReference>
<comment type="caution">
    <text evidence="1">The sequence shown here is derived from an EMBL/GenBank/DDBJ whole genome shotgun (WGS) entry which is preliminary data.</text>
</comment>
<sequence>MESPFFTVAPSQAGWLLLDGDRIAELFTSRFWALKAADCFAYERHVATGMPTAIIVEMANGEGVFAARYE</sequence>
<organism evidence="1 2">
    <name type="scientific">Montanilutibacter psychrotolerans</name>
    <dbReference type="NCBI Taxonomy" id="1327343"/>
    <lineage>
        <taxon>Bacteria</taxon>
        <taxon>Pseudomonadati</taxon>
        <taxon>Pseudomonadota</taxon>
        <taxon>Gammaproteobacteria</taxon>
        <taxon>Lysobacterales</taxon>
        <taxon>Lysobacteraceae</taxon>
        <taxon>Montanilutibacter</taxon>
    </lineage>
</organism>
<evidence type="ECO:0000313" key="2">
    <source>
        <dbReference type="Proteomes" id="UP000267049"/>
    </source>
</evidence>
<dbReference type="AlphaFoldDB" id="A0A3M8T469"/>
<gene>
    <name evidence="1" type="ORF">EER27_02290</name>
</gene>
<proteinExistence type="predicted"/>
<dbReference type="OrthoDB" id="5975571at2"/>
<accession>A0A3M8T469</accession>
<dbReference type="Proteomes" id="UP000267049">
    <property type="component" value="Unassembled WGS sequence"/>
</dbReference>
<reference evidence="1 2" key="1">
    <citation type="submission" date="2018-11" db="EMBL/GenBank/DDBJ databases">
        <title>Lysobacter cryohumiis sp. nov., isolated from soil in the Tianshan Mountains, Xinjiang, China.</title>
        <authorList>
            <person name="Luo Y."/>
            <person name="Sheng H."/>
        </authorList>
    </citation>
    <scope>NUCLEOTIDE SEQUENCE [LARGE SCALE GENOMIC DNA]</scope>
    <source>
        <strain evidence="1 2">ZS60</strain>
    </source>
</reference>
<dbReference type="EMBL" id="RIBS01000001">
    <property type="protein sequence ID" value="RNF86274.1"/>
    <property type="molecule type" value="Genomic_DNA"/>
</dbReference>